<dbReference type="Gene3D" id="3.40.1310.20">
    <property type="match status" value="1"/>
</dbReference>
<evidence type="ECO:0000256" key="3">
    <source>
        <dbReference type="ARBA" id="ARBA00022679"/>
    </source>
</evidence>
<dbReference type="GO" id="GO:0046872">
    <property type="term" value="F:metal ion binding"/>
    <property type="evidence" value="ECO:0007669"/>
    <property type="project" value="UniProtKB-KW"/>
</dbReference>
<evidence type="ECO:0000256" key="4">
    <source>
        <dbReference type="ARBA" id="ARBA00022695"/>
    </source>
</evidence>
<dbReference type="GO" id="GO:0003677">
    <property type="term" value="F:DNA binding"/>
    <property type="evidence" value="ECO:0007669"/>
    <property type="project" value="UniProtKB-KW"/>
</dbReference>
<organism evidence="14">
    <name type="scientific">Cressdnaviricota sp</name>
    <dbReference type="NCBI Taxonomy" id="2748378"/>
    <lineage>
        <taxon>Viruses</taxon>
        <taxon>Monodnaviria</taxon>
        <taxon>Shotokuvirae</taxon>
        <taxon>Cressdnaviricota</taxon>
    </lineage>
</organism>
<dbReference type="GO" id="GO:0006260">
    <property type="term" value="P:DNA replication"/>
    <property type="evidence" value="ECO:0007669"/>
    <property type="project" value="UniProtKB-KW"/>
</dbReference>
<name>A0A8F3ILT6_9VIRU</name>
<evidence type="ECO:0000259" key="13">
    <source>
        <dbReference type="Pfam" id="PF00799"/>
    </source>
</evidence>
<evidence type="ECO:0000256" key="1">
    <source>
        <dbReference type="ARBA" id="ARBA00004147"/>
    </source>
</evidence>
<keyword evidence="10" id="KW-0378">Hydrolase</keyword>
<dbReference type="SUPFAM" id="SSF55464">
    <property type="entry name" value="Origin of replication-binding domain, RBD-like"/>
    <property type="match status" value="1"/>
</dbReference>
<dbReference type="GO" id="GO:0016779">
    <property type="term" value="F:nucleotidyltransferase activity"/>
    <property type="evidence" value="ECO:0007669"/>
    <property type="project" value="UniProtKB-KW"/>
</dbReference>
<protein>
    <submittedName>
        <fullName evidence="14">Replication-associated protein</fullName>
    </submittedName>
</protein>
<sequence length="221" mass="24695">MPEFTCNARYFLVTYPQCGDLDGFDVVGLFSSLGAECIVGREHHEDGGLHLHCFADFGRKFRSRKTDVFDLQGHHPNIEPSKGTPEKGYDYAIKDGDIVAGGLERPIPTGGTGARTLFDKWTEITSAPDREQFWELCHQLDPKSAACSFGQLSKYADWKYADKPAEYHTPTELEFFGGDIDGRDQWIQQAGIGLGEPRVEHPTSTMPFSTIYEGVLNSFLH</sequence>
<dbReference type="GO" id="GO:0000166">
    <property type="term" value="F:nucleotide binding"/>
    <property type="evidence" value="ECO:0007669"/>
    <property type="project" value="UniProtKB-KW"/>
</dbReference>
<keyword evidence="7" id="KW-0479">Metal-binding</keyword>
<proteinExistence type="predicted"/>
<reference evidence="14" key="1">
    <citation type="submission" date="2020-05" db="EMBL/GenBank/DDBJ databases">
        <title>Viral metagenome analysis of wild birds revealed diverse small circular ssDNA viral genomes.</title>
        <authorList>
            <person name="Yao Y."/>
            <person name="Zhang W."/>
        </authorList>
    </citation>
    <scope>NUCLEOTIDE SEQUENCE</scope>
    <source>
        <strain evidence="14">Wd-yyx-5</strain>
    </source>
</reference>
<keyword evidence="9" id="KW-0255">Endonuclease</keyword>
<dbReference type="GO" id="GO:0004519">
    <property type="term" value="F:endonuclease activity"/>
    <property type="evidence" value="ECO:0007669"/>
    <property type="project" value="UniProtKB-KW"/>
</dbReference>
<keyword evidence="3" id="KW-0808">Transferase</keyword>
<evidence type="ECO:0000256" key="10">
    <source>
        <dbReference type="ARBA" id="ARBA00022801"/>
    </source>
</evidence>
<keyword evidence="6" id="KW-0540">Nuclease</keyword>
<evidence type="ECO:0000256" key="5">
    <source>
        <dbReference type="ARBA" id="ARBA00022705"/>
    </source>
</evidence>
<comment type="subcellular location">
    <subcellularLocation>
        <location evidence="1">Host nucleus</location>
    </subcellularLocation>
</comment>
<keyword evidence="8" id="KW-0547">Nucleotide-binding</keyword>
<keyword evidence="2" id="KW-1048">Host nucleus</keyword>
<evidence type="ECO:0000256" key="6">
    <source>
        <dbReference type="ARBA" id="ARBA00022722"/>
    </source>
</evidence>
<dbReference type="Pfam" id="PF00799">
    <property type="entry name" value="Gemini_AL1"/>
    <property type="match status" value="1"/>
</dbReference>
<feature type="domain" description="CRESS-DNA virus Rep endonuclease" evidence="13">
    <location>
        <begin position="7"/>
        <end position="100"/>
    </location>
</feature>
<evidence type="ECO:0000256" key="12">
    <source>
        <dbReference type="ARBA" id="ARBA00023125"/>
    </source>
</evidence>
<keyword evidence="12" id="KW-0238">DNA-binding</keyword>
<dbReference type="GO" id="GO:0042025">
    <property type="term" value="C:host cell nucleus"/>
    <property type="evidence" value="ECO:0007669"/>
    <property type="project" value="UniProtKB-SubCell"/>
</dbReference>
<evidence type="ECO:0000256" key="7">
    <source>
        <dbReference type="ARBA" id="ARBA00022723"/>
    </source>
</evidence>
<keyword evidence="5" id="KW-0235">DNA replication</keyword>
<evidence type="ECO:0000256" key="9">
    <source>
        <dbReference type="ARBA" id="ARBA00022759"/>
    </source>
</evidence>
<dbReference type="InterPro" id="IPR049912">
    <property type="entry name" value="CRESS_DNA_REP"/>
</dbReference>
<keyword evidence="11" id="KW-0190">Covalent protein-DNA linkage</keyword>
<evidence type="ECO:0000256" key="11">
    <source>
        <dbReference type="ARBA" id="ARBA00023124"/>
    </source>
</evidence>
<dbReference type="EMBL" id="MT446301">
    <property type="protein sequence ID" value="QWY79434.1"/>
    <property type="molecule type" value="Genomic_DNA"/>
</dbReference>
<accession>A0A8F3ILT6</accession>
<evidence type="ECO:0000256" key="2">
    <source>
        <dbReference type="ARBA" id="ARBA00022562"/>
    </source>
</evidence>
<keyword evidence="4" id="KW-0548">Nucleotidyltransferase</keyword>
<dbReference type="GO" id="GO:0016787">
    <property type="term" value="F:hydrolase activity"/>
    <property type="evidence" value="ECO:0007669"/>
    <property type="project" value="UniProtKB-KW"/>
</dbReference>
<evidence type="ECO:0000313" key="14">
    <source>
        <dbReference type="EMBL" id="QWY79434.1"/>
    </source>
</evidence>
<evidence type="ECO:0000256" key="8">
    <source>
        <dbReference type="ARBA" id="ARBA00022741"/>
    </source>
</evidence>